<keyword evidence="3" id="KW-1185">Reference proteome</keyword>
<protein>
    <submittedName>
        <fullName evidence="2">Uncharacterized protein</fullName>
    </submittedName>
</protein>
<accession>A0A017SUS3</accession>
<evidence type="ECO:0000313" key="3">
    <source>
        <dbReference type="Proteomes" id="UP000019678"/>
    </source>
</evidence>
<feature type="region of interest" description="Disordered" evidence="1">
    <location>
        <begin position="69"/>
        <end position="119"/>
    </location>
</feature>
<organism evidence="2 3">
    <name type="scientific">Chondromyces apiculatus DSM 436</name>
    <dbReference type="NCBI Taxonomy" id="1192034"/>
    <lineage>
        <taxon>Bacteria</taxon>
        <taxon>Pseudomonadati</taxon>
        <taxon>Myxococcota</taxon>
        <taxon>Polyangia</taxon>
        <taxon>Polyangiales</taxon>
        <taxon>Polyangiaceae</taxon>
        <taxon>Chondromyces</taxon>
    </lineage>
</organism>
<dbReference type="EMBL" id="ASRX01000114">
    <property type="protein sequence ID" value="EYF00360.1"/>
    <property type="molecule type" value="Genomic_DNA"/>
</dbReference>
<evidence type="ECO:0000313" key="2">
    <source>
        <dbReference type="EMBL" id="EYF00360.1"/>
    </source>
</evidence>
<dbReference type="STRING" id="1192034.CAP_0888"/>
<comment type="caution">
    <text evidence="2">The sequence shown here is derived from an EMBL/GenBank/DDBJ whole genome shotgun (WGS) entry which is preliminary data.</text>
</comment>
<dbReference type="AlphaFoldDB" id="A0A017SUS3"/>
<proteinExistence type="predicted"/>
<gene>
    <name evidence="2" type="ORF">CAP_0888</name>
</gene>
<name>A0A017SUS3_9BACT</name>
<sequence>MRCLPSLLRRVSRSASRGARSAGLAPPCVRFARSGQVVRCPSAPPLGRFRSEKPGRLCRQARWGARSLPRAPQKERVCSGSPSAKAGRSRLKWKPGRPEQGGRPLSGAGQASHHVPRWR</sequence>
<dbReference type="Proteomes" id="UP000019678">
    <property type="component" value="Unassembled WGS sequence"/>
</dbReference>
<evidence type="ECO:0000256" key="1">
    <source>
        <dbReference type="SAM" id="MobiDB-lite"/>
    </source>
</evidence>
<reference evidence="2 3" key="1">
    <citation type="submission" date="2013-05" db="EMBL/GenBank/DDBJ databases">
        <title>Genome assembly of Chondromyces apiculatus DSM 436.</title>
        <authorList>
            <person name="Sharma G."/>
            <person name="Khatri I."/>
            <person name="Kaur C."/>
            <person name="Mayilraj S."/>
            <person name="Subramanian S."/>
        </authorList>
    </citation>
    <scope>NUCLEOTIDE SEQUENCE [LARGE SCALE GENOMIC DNA]</scope>
    <source>
        <strain evidence="2 3">DSM 436</strain>
    </source>
</reference>